<dbReference type="Gene3D" id="3.90.550.10">
    <property type="entry name" value="Spore Coat Polysaccharide Biosynthesis Protein SpsA, Chain A"/>
    <property type="match status" value="1"/>
</dbReference>
<organism evidence="7 8">
    <name type="scientific">Micromonospora purpureochromogenes</name>
    <dbReference type="NCBI Taxonomy" id="47872"/>
    <lineage>
        <taxon>Bacteria</taxon>
        <taxon>Bacillati</taxon>
        <taxon>Actinomycetota</taxon>
        <taxon>Actinomycetes</taxon>
        <taxon>Micromonosporales</taxon>
        <taxon>Micromonosporaceae</taxon>
        <taxon>Micromonospora</taxon>
    </lineage>
</organism>
<dbReference type="RefSeq" id="WP_088962100.1">
    <property type="nucleotide sequence ID" value="NZ_LT607410.1"/>
</dbReference>
<proteinExistence type="inferred from homology"/>
<reference evidence="7 8" key="1">
    <citation type="submission" date="2016-06" db="EMBL/GenBank/DDBJ databases">
        <authorList>
            <person name="Kjaerup R.B."/>
            <person name="Dalgaard T.S."/>
            <person name="Juul-Madsen H.R."/>
        </authorList>
    </citation>
    <scope>NUCLEOTIDE SEQUENCE [LARGE SCALE GENOMIC DNA]</scope>
    <source>
        <strain evidence="7 8">DSM 43821</strain>
    </source>
</reference>
<protein>
    <submittedName>
        <fullName evidence="7">Glycosyltransferase, GT2 family</fullName>
    </submittedName>
</protein>
<evidence type="ECO:0000256" key="4">
    <source>
        <dbReference type="ARBA" id="ARBA00022679"/>
    </source>
</evidence>
<dbReference type="Pfam" id="PF00535">
    <property type="entry name" value="Glycos_transf_2"/>
    <property type="match status" value="1"/>
</dbReference>
<dbReference type="EMBL" id="LT607410">
    <property type="protein sequence ID" value="SCF22082.1"/>
    <property type="molecule type" value="Genomic_DNA"/>
</dbReference>
<dbReference type="GO" id="GO:0016757">
    <property type="term" value="F:glycosyltransferase activity"/>
    <property type="evidence" value="ECO:0007669"/>
    <property type="project" value="UniProtKB-KW"/>
</dbReference>
<dbReference type="InterPro" id="IPR029044">
    <property type="entry name" value="Nucleotide-diphossugar_trans"/>
</dbReference>
<gene>
    <name evidence="7" type="ORF">GA0074696_3532</name>
</gene>
<name>A0A1C4YMU8_9ACTN</name>
<dbReference type="PANTHER" id="PTHR43179">
    <property type="entry name" value="RHAMNOSYLTRANSFERASE WBBL"/>
    <property type="match status" value="1"/>
</dbReference>
<dbReference type="Proteomes" id="UP000198228">
    <property type="component" value="Chromosome I"/>
</dbReference>
<dbReference type="PANTHER" id="PTHR43179:SF12">
    <property type="entry name" value="GALACTOFURANOSYLTRANSFERASE GLFT2"/>
    <property type="match status" value="1"/>
</dbReference>
<comment type="similarity">
    <text evidence="2">Belongs to the glycosyltransferase 2 family.</text>
</comment>
<keyword evidence="4 7" id="KW-0808">Transferase</keyword>
<dbReference type="AlphaFoldDB" id="A0A1C4YMU8"/>
<evidence type="ECO:0000313" key="7">
    <source>
        <dbReference type="EMBL" id="SCF22082.1"/>
    </source>
</evidence>
<accession>A0A1C4YMU8</accession>
<evidence type="ECO:0000256" key="2">
    <source>
        <dbReference type="ARBA" id="ARBA00006739"/>
    </source>
</evidence>
<feature type="domain" description="Glycosyltransferase 2-like" evidence="6">
    <location>
        <begin position="6"/>
        <end position="148"/>
    </location>
</feature>
<feature type="region of interest" description="Disordered" evidence="5">
    <location>
        <begin position="281"/>
        <end position="304"/>
    </location>
</feature>
<dbReference type="SUPFAM" id="SSF53448">
    <property type="entry name" value="Nucleotide-diphospho-sugar transferases"/>
    <property type="match status" value="1"/>
</dbReference>
<sequence length="304" mass="32127">MTADVTVVVATRNRREQLLDVLRRHSGPVIVVDNNSDDGTPEAVAAAFPEVRVVPLGANLGAGAARNAGVALARTPFVAFADDDSYWAPGALERAVEILRAHPRTGLLTAQVRVGAQRRLDPVSAEMARAPLGTPAGAPGPAVLGFLACAVVLRRAAFTQVGGFADRLGTYGEEALLAMDLAAAGWHLAYVDELVVHHLPLPAGRDRRARHRQEARNRVLTAALRRPPGVVAGVVRQTWRDPERRAGLLDAARQIGWVLRERRRLPAAVEADLAVLEGAAGPRVPAQGTPVPRAVPASAGTEVG</sequence>
<keyword evidence="3" id="KW-0328">Glycosyltransferase</keyword>
<evidence type="ECO:0000259" key="6">
    <source>
        <dbReference type="Pfam" id="PF00535"/>
    </source>
</evidence>
<evidence type="ECO:0000256" key="1">
    <source>
        <dbReference type="ARBA" id="ARBA00004776"/>
    </source>
</evidence>
<evidence type="ECO:0000256" key="5">
    <source>
        <dbReference type="SAM" id="MobiDB-lite"/>
    </source>
</evidence>
<comment type="pathway">
    <text evidence="1">Cell wall biogenesis; cell wall polysaccharide biosynthesis.</text>
</comment>
<dbReference type="InterPro" id="IPR001173">
    <property type="entry name" value="Glyco_trans_2-like"/>
</dbReference>
<evidence type="ECO:0000313" key="8">
    <source>
        <dbReference type="Proteomes" id="UP000198228"/>
    </source>
</evidence>
<evidence type="ECO:0000256" key="3">
    <source>
        <dbReference type="ARBA" id="ARBA00022676"/>
    </source>
</evidence>